<gene>
    <name evidence="9" type="ORF">DEM34_17515</name>
</gene>
<evidence type="ECO:0000256" key="3">
    <source>
        <dbReference type="ARBA" id="ARBA00023015"/>
    </source>
</evidence>
<evidence type="ECO:0000313" key="10">
    <source>
        <dbReference type="Proteomes" id="UP000245474"/>
    </source>
</evidence>
<dbReference type="InterPro" id="IPR001789">
    <property type="entry name" value="Sig_transdc_resp-reg_receiver"/>
</dbReference>
<keyword evidence="10" id="KW-1185">Reference proteome</keyword>
<feature type="modified residue" description="4-aspartylphosphate" evidence="6">
    <location>
        <position position="56"/>
    </location>
</feature>
<dbReference type="PANTHER" id="PTHR48111">
    <property type="entry name" value="REGULATOR OF RPOS"/>
    <property type="match status" value="1"/>
</dbReference>
<feature type="domain" description="ANTAR" evidence="8">
    <location>
        <begin position="126"/>
        <end position="187"/>
    </location>
</feature>
<keyword evidence="2" id="KW-0902">Two-component regulatory system</keyword>
<dbReference type="Proteomes" id="UP000245474">
    <property type="component" value="Unassembled WGS sequence"/>
</dbReference>
<dbReference type="InterPro" id="IPR011006">
    <property type="entry name" value="CheY-like_superfamily"/>
</dbReference>
<evidence type="ECO:0000259" key="7">
    <source>
        <dbReference type="PROSITE" id="PS50110"/>
    </source>
</evidence>
<accession>A0A2U2MWK4</accession>
<protein>
    <submittedName>
        <fullName evidence="9">Response regulator</fullName>
    </submittedName>
</protein>
<feature type="domain" description="Response regulatory" evidence="7">
    <location>
        <begin position="7"/>
        <end position="120"/>
    </location>
</feature>
<dbReference type="Pfam" id="PF03861">
    <property type="entry name" value="ANTAR"/>
    <property type="match status" value="1"/>
</dbReference>
<dbReference type="PROSITE" id="PS50921">
    <property type="entry name" value="ANTAR"/>
    <property type="match status" value="1"/>
</dbReference>
<keyword evidence="5" id="KW-0804">Transcription</keyword>
<dbReference type="PROSITE" id="PS50110">
    <property type="entry name" value="RESPONSE_REGULATORY"/>
    <property type="match status" value="1"/>
</dbReference>
<name>A0A2U2MWK4_9GAMM</name>
<dbReference type="PANTHER" id="PTHR48111:SF1">
    <property type="entry name" value="TWO-COMPONENT RESPONSE REGULATOR ORR33"/>
    <property type="match status" value="1"/>
</dbReference>
<dbReference type="SMART" id="SM00448">
    <property type="entry name" value="REC"/>
    <property type="match status" value="1"/>
</dbReference>
<evidence type="ECO:0000256" key="4">
    <source>
        <dbReference type="ARBA" id="ARBA00023125"/>
    </source>
</evidence>
<reference evidence="9 10" key="1">
    <citation type="submission" date="2018-05" db="EMBL/GenBank/DDBJ databases">
        <title>Spiribacter halobius sp. nov., a moderately halophilic bacterium isolated from marine solar saltern.</title>
        <authorList>
            <person name="Zheng W.-S."/>
            <person name="Lu D.-C."/>
            <person name="Du Z.-J."/>
        </authorList>
    </citation>
    <scope>NUCLEOTIDE SEQUENCE [LARGE SCALE GENOMIC DNA]</scope>
    <source>
        <strain evidence="9 10">E85</strain>
    </source>
</reference>
<keyword evidence="3" id="KW-0805">Transcription regulation</keyword>
<sequence length="198" mass="22054">MEMEGTNILIVDDDRLITLTLVQGLRELGYNAYGAQSAGEARQLIAEHQVELVVVDSKMPGESGSIFARWLRQETEIPFLFLSAYSDRQTVEAAVDAGALAYVVKPVQVSQLVPMLEAVRERAQEIAELRAKEHKLQRAIASNRQISVAVGLIMARHGLLKGEAFEKLREKARARRRKVEDFAAELVEAEELLSTAVR</sequence>
<dbReference type="GO" id="GO:0000156">
    <property type="term" value="F:phosphorelay response regulator activity"/>
    <property type="evidence" value="ECO:0007669"/>
    <property type="project" value="TreeGrafter"/>
</dbReference>
<dbReference type="SUPFAM" id="SSF52172">
    <property type="entry name" value="CheY-like"/>
    <property type="match status" value="1"/>
</dbReference>
<dbReference type="InterPro" id="IPR039420">
    <property type="entry name" value="WalR-like"/>
</dbReference>
<evidence type="ECO:0000256" key="6">
    <source>
        <dbReference type="PROSITE-ProRule" id="PRU00169"/>
    </source>
</evidence>
<dbReference type="EMBL" id="QFFI01000043">
    <property type="protein sequence ID" value="PWG61224.1"/>
    <property type="molecule type" value="Genomic_DNA"/>
</dbReference>
<dbReference type="InterPro" id="IPR005561">
    <property type="entry name" value="ANTAR"/>
</dbReference>
<dbReference type="Gene3D" id="1.10.10.10">
    <property type="entry name" value="Winged helix-like DNA-binding domain superfamily/Winged helix DNA-binding domain"/>
    <property type="match status" value="1"/>
</dbReference>
<dbReference type="GO" id="GO:0005829">
    <property type="term" value="C:cytosol"/>
    <property type="evidence" value="ECO:0007669"/>
    <property type="project" value="TreeGrafter"/>
</dbReference>
<dbReference type="GO" id="GO:0032993">
    <property type="term" value="C:protein-DNA complex"/>
    <property type="evidence" value="ECO:0007669"/>
    <property type="project" value="TreeGrafter"/>
</dbReference>
<dbReference type="RefSeq" id="WP_109680123.1">
    <property type="nucleotide sequence ID" value="NZ_CP086615.1"/>
</dbReference>
<organism evidence="9 10">
    <name type="scientific">Sediminicurvatus halobius</name>
    <dbReference type="NCBI Taxonomy" id="2182432"/>
    <lineage>
        <taxon>Bacteria</taxon>
        <taxon>Pseudomonadati</taxon>
        <taxon>Pseudomonadota</taxon>
        <taxon>Gammaproteobacteria</taxon>
        <taxon>Chromatiales</taxon>
        <taxon>Ectothiorhodospiraceae</taxon>
        <taxon>Sediminicurvatus</taxon>
    </lineage>
</organism>
<keyword evidence="4" id="KW-0238">DNA-binding</keyword>
<evidence type="ECO:0000313" key="9">
    <source>
        <dbReference type="EMBL" id="PWG61224.1"/>
    </source>
</evidence>
<evidence type="ECO:0000256" key="5">
    <source>
        <dbReference type="ARBA" id="ARBA00023163"/>
    </source>
</evidence>
<evidence type="ECO:0000259" key="8">
    <source>
        <dbReference type="PROSITE" id="PS50921"/>
    </source>
</evidence>
<dbReference type="GO" id="GO:0003723">
    <property type="term" value="F:RNA binding"/>
    <property type="evidence" value="ECO:0007669"/>
    <property type="project" value="InterPro"/>
</dbReference>
<dbReference type="InterPro" id="IPR008327">
    <property type="entry name" value="Sig_transdc_resp-reg_antiterm"/>
</dbReference>
<dbReference type="AlphaFoldDB" id="A0A2U2MWK4"/>
<dbReference type="InterPro" id="IPR036388">
    <property type="entry name" value="WH-like_DNA-bd_sf"/>
</dbReference>
<proteinExistence type="predicted"/>
<dbReference type="Gene3D" id="3.40.50.2300">
    <property type="match status" value="1"/>
</dbReference>
<keyword evidence="1 6" id="KW-0597">Phosphoprotein</keyword>
<dbReference type="GO" id="GO:0000976">
    <property type="term" value="F:transcription cis-regulatory region binding"/>
    <property type="evidence" value="ECO:0007669"/>
    <property type="project" value="TreeGrafter"/>
</dbReference>
<dbReference type="PIRSF" id="PIRSF036382">
    <property type="entry name" value="RR_antiterm"/>
    <property type="match status" value="1"/>
</dbReference>
<dbReference type="SMART" id="SM01012">
    <property type="entry name" value="ANTAR"/>
    <property type="match status" value="1"/>
</dbReference>
<evidence type="ECO:0000256" key="1">
    <source>
        <dbReference type="ARBA" id="ARBA00022553"/>
    </source>
</evidence>
<dbReference type="Pfam" id="PF00072">
    <property type="entry name" value="Response_reg"/>
    <property type="match status" value="1"/>
</dbReference>
<evidence type="ECO:0000256" key="2">
    <source>
        <dbReference type="ARBA" id="ARBA00023012"/>
    </source>
</evidence>
<dbReference type="OrthoDB" id="7055878at2"/>
<comment type="caution">
    <text evidence="9">The sequence shown here is derived from an EMBL/GenBank/DDBJ whole genome shotgun (WGS) entry which is preliminary data.</text>
</comment>
<dbReference type="CDD" id="cd00156">
    <property type="entry name" value="REC"/>
    <property type="match status" value="1"/>
</dbReference>
<dbReference type="GO" id="GO:0006355">
    <property type="term" value="P:regulation of DNA-templated transcription"/>
    <property type="evidence" value="ECO:0007669"/>
    <property type="project" value="TreeGrafter"/>
</dbReference>